<keyword evidence="2" id="KW-1185">Reference proteome</keyword>
<comment type="caution">
    <text evidence="1">The sequence shown here is derived from an EMBL/GenBank/DDBJ whole genome shotgun (WGS) entry which is preliminary data.</text>
</comment>
<evidence type="ECO:0000313" key="1">
    <source>
        <dbReference type="EMBL" id="KAK8900631.1"/>
    </source>
</evidence>
<protein>
    <recommendedName>
        <fullName evidence="3">RGS domain-containing protein</fullName>
    </recommendedName>
</protein>
<dbReference type="EMBL" id="JAPFFF010000001">
    <property type="protein sequence ID" value="KAK8900631.1"/>
    <property type="molecule type" value="Genomic_DNA"/>
</dbReference>
<sequence length="739" mass="87069">MDNKQLISYSLLTEIKKKQFGLQCENSMNRVEACSKNYQLQSTRSRYIKLIMNLKVHYSMAGAFLQMQSRKNDHNKDIFCKSSNIPINIDNYIPNFDEFTMFLQKVKNTDRSKIDFFTFSVFPSILNFFINSPRFDLKLLSTILRSTYLKDASLLFDISRAFFVSPEFITYCHDVFQPIFSNFQSHFDEIKKQSLPNIKKFFLNLLNNEYSNSNFIEPPRIVAHALLCCKDSFEMFRNSFLHVAFQNKDTLMFYGLFHYSKPPANDQVKIMRSIFDSIDDLSIKIQSMFMNIILKSENYDDSFLKEQFIKFDSFKEYSKIIVSNNDIEFFNSTRDMSEITFHSNTDLFLCSEKKLTRLSSSEIEFSEIENSSESNLSCDYFFKRSNQSMFDQKGCMAAYLRHLLQYTDPIPEISEESIEKNGLTLEKFIDDILILRGPIESISKRRFYAFNLKEFFVFQSRKNASIEEILRPILDKIIIKNPDEIKLYAKYYIEMNQMEMIEGQIDKGLIIVKLISSFIDPMNKTLKNSISHSNYLKYPLNISKEFKLIIEKLKDFQIEYKNLIILMRLFDQDGTNLYQAFLKKEIESKKIQLPENDQLFQSTVLNSITNPKIKFFVSNFLLKDGQICLQKLNEAFNDNSIFRMIELVNETLNDILLKFDKSPDPAEIIDIKSISIVLSKPKHFQSIYNFCKTYLFQLKENTAKVSDILFLFLNFVTDVSYSWDSYQKIIEKMKFGNHE</sequence>
<evidence type="ECO:0008006" key="3">
    <source>
        <dbReference type="Google" id="ProtNLM"/>
    </source>
</evidence>
<organism evidence="1 2">
    <name type="scientific">Tritrichomonas musculus</name>
    <dbReference type="NCBI Taxonomy" id="1915356"/>
    <lineage>
        <taxon>Eukaryota</taxon>
        <taxon>Metamonada</taxon>
        <taxon>Parabasalia</taxon>
        <taxon>Tritrichomonadida</taxon>
        <taxon>Tritrichomonadidae</taxon>
        <taxon>Tritrichomonas</taxon>
    </lineage>
</organism>
<name>A0ABR2LBZ8_9EUKA</name>
<reference evidence="1 2" key="1">
    <citation type="submission" date="2024-04" db="EMBL/GenBank/DDBJ databases">
        <title>Tritrichomonas musculus Genome.</title>
        <authorList>
            <person name="Alves-Ferreira E."/>
            <person name="Grigg M."/>
            <person name="Lorenzi H."/>
            <person name="Galac M."/>
        </authorList>
    </citation>
    <scope>NUCLEOTIDE SEQUENCE [LARGE SCALE GENOMIC DNA]</scope>
    <source>
        <strain evidence="1 2">EAF2021</strain>
    </source>
</reference>
<gene>
    <name evidence="1" type="ORF">M9Y10_002960</name>
</gene>
<accession>A0ABR2LBZ8</accession>
<proteinExistence type="predicted"/>
<dbReference type="Proteomes" id="UP001470230">
    <property type="component" value="Unassembled WGS sequence"/>
</dbReference>
<evidence type="ECO:0000313" key="2">
    <source>
        <dbReference type="Proteomes" id="UP001470230"/>
    </source>
</evidence>